<dbReference type="Proteomes" id="UP000298127">
    <property type="component" value="Unassembled WGS sequence"/>
</dbReference>
<dbReference type="EMBL" id="SPQZ01000009">
    <property type="protein sequence ID" value="TFV94878.1"/>
    <property type="molecule type" value="Genomic_DNA"/>
</dbReference>
<feature type="domain" description="Wadjet protein JetD C-terminal" evidence="1">
    <location>
        <begin position="223"/>
        <end position="393"/>
    </location>
</feature>
<evidence type="ECO:0000259" key="1">
    <source>
        <dbReference type="Pfam" id="PF09983"/>
    </source>
</evidence>
<evidence type="ECO:0000313" key="4">
    <source>
        <dbReference type="Proteomes" id="UP000298127"/>
    </source>
</evidence>
<sequence length="409" mass="44282">MTARLLSPSDVAAAVAKHVNTTWAERVCAEVAGGEQHPFSVAVRSGVTGTASVERVGFDVWHDWKVSWGIADLSGVPGARVESSDVTVAGNRSAVPHRLHGDTLESALGVLCALGGKGVSVDIDRARNVAARLREAGAEVTPATLKSTVRLTDADIDVVIDAVGWLEGHTDLSEWTTRQLPVPGMHSKWLSGHENLLRSLIGRDIRVETRPRLSVAHFTYVDPDYLATGGRRHDAWMTGDHHKVAYLPRNVLVVENRDCRLWFPELPDTIVVEGNGKAAASSLAGIDWITEAATLVYWGDIDSDGFAILDHLRSELQPRGIRVDSILMDAPSCARYAEYGVNRDRRGAPLTAATARLPHLTSEEAEAYASVATAGHVPFRRIEQEKIDLADAKTAFEKVIAKVATPGHE</sequence>
<name>A0A4Y9QSL6_9MICO</name>
<dbReference type="Pfam" id="PF11795">
    <property type="entry name" value="DUF3322"/>
    <property type="match status" value="1"/>
</dbReference>
<dbReference type="Pfam" id="PF09983">
    <property type="entry name" value="JetD_C"/>
    <property type="match status" value="1"/>
</dbReference>
<comment type="caution">
    <text evidence="3">The sequence shown here is derived from an EMBL/GenBank/DDBJ whole genome shotgun (WGS) entry which is preliminary data.</text>
</comment>
<organism evidence="3 4">
    <name type="scientific">Orlajensenia leifsoniae</name>
    <dbReference type="NCBI Taxonomy" id="2561933"/>
    <lineage>
        <taxon>Bacteria</taxon>
        <taxon>Bacillati</taxon>
        <taxon>Actinomycetota</taxon>
        <taxon>Actinomycetes</taxon>
        <taxon>Micrococcales</taxon>
        <taxon>Microbacteriaceae</taxon>
        <taxon>Orlajensenia</taxon>
    </lineage>
</organism>
<dbReference type="AlphaFoldDB" id="A0A4Y9QSL6"/>
<dbReference type="InterPro" id="IPR024534">
    <property type="entry name" value="JetD_C"/>
</dbReference>
<dbReference type="InterPro" id="IPR024537">
    <property type="entry name" value="DUF3322"/>
</dbReference>
<evidence type="ECO:0000259" key="2">
    <source>
        <dbReference type="Pfam" id="PF11795"/>
    </source>
</evidence>
<proteinExistence type="predicted"/>
<feature type="domain" description="DUF3322" evidence="2">
    <location>
        <begin position="14"/>
        <end position="201"/>
    </location>
</feature>
<accession>A0A4Y9QSL6</accession>
<gene>
    <name evidence="3" type="ORF">E4M00_17135</name>
</gene>
<protein>
    <submittedName>
        <fullName evidence="3">DUF3322 and DUF2220 domain-containing protein</fullName>
    </submittedName>
</protein>
<keyword evidence="4" id="KW-1185">Reference proteome</keyword>
<evidence type="ECO:0000313" key="3">
    <source>
        <dbReference type="EMBL" id="TFV94878.1"/>
    </source>
</evidence>
<reference evidence="3 4" key="1">
    <citation type="journal article" date="2018" name="J. Microbiol.">
        <title>Leifsonia flava sp. nov., a novel actinobacterium isolated from the rhizosphere of Aquilegia viridiflora.</title>
        <authorList>
            <person name="Cai Y."/>
            <person name="Tao W.Z."/>
            <person name="Ma Y.J."/>
            <person name="Cheng J."/>
            <person name="Zhang M.Y."/>
            <person name="Zhang Y.X."/>
        </authorList>
    </citation>
    <scope>NUCLEOTIDE SEQUENCE [LARGE SCALE GENOMIC DNA]</scope>
    <source>
        <strain evidence="3 4">SYP-B2174</strain>
    </source>
</reference>